<keyword evidence="1" id="KW-0175">Coiled coil</keyword>
<keyword evidence="2" id="KW-1185">Reference proteome</keyword>
<sequence length="524" mass="60753">MQSGRRRALLSLLNIITEDLQIEELKSITEAKILIPILIKFNKSGDLQFTAKEVDFHDAVEFIKEEMGECFVECLHPDLADRGDQHAMECFLLALIYVIRIKHDEKFLGLCKRLEDHDNEQIAWMIEKLDSFGHFSIIPFHELLPSLNDKENTNPAVLCTPLRTISEANISRSWKTPLSCERRRPCITTFDESPVNKVLGSPRGEDVSRIYALRQEVKRLKEFAASLGREKDHLDDLCISQSKEINKLTAQNSKLQDRVSFLKSQSERVIPLEDKVMLLEYENAQFSKNLIAEKNKNAKNEATISEIMFQRDEALQKVDLLVDQLEHLHNEYEKALKRGNDELLMHEQSRKRLLASEQKWSTEFFALEAKLSEAYTALEKEREMKSGKAELKEYEKDDHTFFLNQCLEKTEDDKRKLQLDLVGKDEEISRLNELIEKRGKIIADLTPYMSECMKLKREVGEYKLDSKIQSARLFNKNTQDFFFNNDKLNKIESLNREPVFLFGKPINSANVDGKSQSKGIFVDI</sequence>
<accession>A0A1I8B338</accession>
<feature type="coiled-coil region" evidence="1">
    <location>
        <begin position="238"/>
        <end position="265"/>
    </location>
</feature>
<evidence type="ECO:0000313" key="2">
    <source>
        <dbReference type="Proteomes" id="UP000095281"/>
    </source>
</evidence>
<name>A0A1I8B338_MELHA</name>
<evidence type="ECO:0000256" key="1">
    <source>
        <dbReference type="SAM" id="Coils"/>
    </source>
</evidence>
<proteinExistence type="predicted"/>
<dbReference type="Proteomes" id="UP000095281">
    <property type="component" value="Unplaced"/>
</dbReference>
<organism evidence="2 3">
    <name type="scientific">Meloidogyne hapla</name>
    <name type="common">Root-knot nematode worm</name>
    <dbReference type="NCBI Taxonomy" id="6305"/>
    <lineage>
        <taxon>Eukaryota</taxon>
        <taxon>Metazoa</taxon>
        <taxon>Ecdysozoa</taxon>
        <taxon>Nematoda</taxon>
        <taxon>Chromadorea</taxon>
        <taxon>Rhabditida</taxon>
        <taxon>Tylenchina</taxon>
        <taxon>Tylenchomorpha</taxon>
        <taxon>Tylenchoidea</taxon>
        <taxon>Meloidogynidae</taxon>
        <taxon>Meloidogyninae</taxon>
        <taxon>Meloidogyne</taxon>
    </lineage>
</organism>
<reference evidence="3" key="1">
    <citation type="submission" date="2016-11" db="UniProtKB">
        <authorList>
            <consortium name="WormBaseParasite"/>
        </authorList>
    </citation>
    <scope>IDENTIFICATION</scope>
</reference>
<dbReference type="AlphaFoldDB" id="A0A1I8B338"/>
<dbReference type="WBParaSite" id="MhA1_Contig1246.frz3.gene15">
    <property type="protein sequence ID" value="MhA1_Contig1246.frz3.gene15"/>
    <property type="gene ID" value="MhA1_Contig1246.frz3.gene15"/>
</dbReference>
<protein>
    <submittedName>
        <fullName evidence="3">HOOK N-terminal domain-containing protein</fullName>
    </submittedName>
</protein>
<feature type="coiled-coil region" evidence="1">
    <location>
        <begin position="377"/>
        <end position="427"/>
    </location>
</feature>
<feature type="coiled-coil region" evidence="1">
    <location>
        <begin position="311"/>
        <end position="342"/>
    </location>
</feature>
<evidence type="ECO:0000313" key="3">
    <source>
        <dbReference type="WBParaSite" id="MhA1_Contig1246.frz3.gene15"/>
    </source>
</evidence>